<dbReference type="InterPro" id="IPR003494">
    <property type="entry name" value="SHS2_FtsA"/>
</dbReference>
<dbReference type="InterPro" id="IPR043129">
    <property type="entry name" value="ATPase_NBD"/>
</dbReference>
<keyword evidence="2 5" id="KW-0132">Cell division</keyword>
<dbReference type="InterPro" id="IPR050696">
    <property type="entry name" value="FtsA/MreB"/>
</dbReference>
<evidence type="ECO:0000256" key="3">
    <source>
        <dbReference type="ARBA" id="ARBA00023136"/>
    </source>
</evidence>
<evidence type="ECO:0000259" key="7">
    <source>
        <dbReference type="SMART" id="SM00842"/>
    </source>
</evidence>
<gene>
    <name evidence="5" type="primary">ftsA</name>
    <name evidence="8" type="ORF">EH31_09990</name>
</gene>
<evidence type="ECO:0000256" key="2">
    <source>
        <dbReference type="ARBA" id="ARBA00022618"/>
    </source>
</evidence>
<dbReference type="Gene3D" id="3.30.1490.110">
    <property type="match status" value="1"/>
</dbReference>
<organism evidence="8 9">
    <name type="scientific">Erythrobacter longus</name>
    <dbReference type="NCBI Taxonomy" id="1044"/>
    <lineage>
        <taxon>Bacteria</taxon>
        <taxon>Pseudomonadati</taxon>
        <taxon>Pseudomonadota</taxon>
        <taxon>Alphaproteobacteria</taxon>
        <taxon>Sphingomonadales</taxon>
        <taxon>Erythrobacteraceae</taxon>
        <taxon>Erythrobacter/Porphyrobacter group</taxon>
        <taxon>Erythrobacter</taxon>
    </lineage>
</organism>
<comment type="similarity">
    <text evidence="5 6">Belongs to the FtsA/MreB family.</text>
</comment>
<dbReference type="RefSeq" id="WP_051699101.1">
    <property type="nucleotide sequence ID" value="NZ_JMIW01000003.1"/>
</dbReference>
<dbReference type="CDD" id="cd24048">
    <property type="entry name" value="ASKHA_NBD_FtsA"/>
    <property type="match status" value="1"/>
</dbReference>
<evidence type="ECO:0000313" key="9">
    <source>
        <dbReference type="Proteomes" id="UP000027647"/>
    </source>
</evidence>
<comment type="caution">
    <text evidence="8">The sequence shown here is derived from an EMBL/GenBank/DDBJ whole genome shotgun (WGS) entry which is preliminary data.</text>
</comment>
<evidence type="ECO:0000256" key="5">
    <source>
        <dbReference type="HAMAP-Rule" id="MF_02033"/>
    </source>
</evidence>
<accession>A0A074M6L9</accession>
<comment type="subcellular location">
    <subcellularLocation>
        <location evidence="5">Cell membrane</location>
        <topology evidence="5">Peripheral membrane protein</topology>
        <orientation evidence="5">Cytoplasmic side</orientation>
    </subcellularLocation>
    <text evidence="5">Localizes to the Z ring in an FtsZ-dependent manner. Targeted to the membrane through a conserved C-terminal amphipathic helix.</text>
</comment>
<dbReference type="Pfam" id="PF02491">
    <property type="entry name" value="SHS2_FTSA"/>
    <property type="match status" value="1"/>
</dbReference>
<dbReference type="EMBL" id="JMIW01000003">
    <property type="protein sequence ID" value="KEO90411.1"/>
    <property type="molecule type" value="Genomic_DNA"/>
</dbReference>
<dbReference type="STRING" id="1044.EH31_09990"/>
<comment type="subunit">
    <text evidence="5">Self-interacts. Interacts with FtsZ.</text>
</comment>
<keyword evidence="1 5" id="KW-1003">Cell membrane</keyword>
<dbReference type="AlphaFoldDB" id="A0A074M6L9"/>
<dbReference type="GO" id="GO:0032153">
    <property type="term" value="C:cell division site"/>
    <property type="evidence" value="ECO:0007669"/>
    <property type="project" value="UniProtKB-UniRule"/>
</dbReference>
<name>A0A074M6L9_ERYLO</name>
<dbReference type="Pfam" id="PF14450">
    <property type="entry name" value="FtsA"/>
    <property type="match status" value="1"/>
</dbReference>
<proteinExistence type="inferred from homology"/>
<keyword evidence="3 5" id="KW-0472">Membrane</keyword>
<dbReference type="PIRSF" id="PIRSF003101">
    <property type="entry name" value="FtsA"/>
    <property type="match status" value="1"/>
</dbReference>
<dbReference type="HAMAP" id="MF_02033">
    <property type="entry name" value="FtsA"/>
    <property type="match status" value="1"/>
</dbReference>
<evidence type="ECO:0000256" key="4">
    <source>
        <dbReference type="ARBA" id="ARBA00023306"/>
    </source>
</evidence>
<evidence type="ECO:0000313" key="8">
    <source>
        <dbReference type="EMBL" id="KEO90411.1"/>
    </source>
</evidence>
<dbReference type="PANTHER" id="PTHR32432">
    <property type="entry name" value="CELL DIVISION PROTEIN FTSA-RELATED"/>
    <property type="match status" value="1"/>
</dbReference>
<dbReference type="SMART" id="SM00842">
    <property type="entry name" value="FtsA"/>
    <property type="match status" value="1"/>
</dbReference>
<dbReference type="Gene3D" id="3.30.420.40">
    <property type="match status" value="1"/>
</dbReference>
<dbReference type="GO" id="GO:0043093">
    <property type="term" value="P:FtsZ-dependent cytokinesis"/>
    <property type="evidence" value="ECO:0007669"/>
    <property type="project" value="UniProtKB-UniRule"/>
</dbReference>
<feature type="domain" description="SHS2" evidence="7">
    <location>
        <begin position="26"/>
        <end position="212"/>
    </location>
</feature>
<evidence type="ECO:0000256" key="1">
    <source>
        <dbReference type="ARBA" id="ARBA00022475"/>
    </source>
</evidence>
<keyword evidence="9" id="KW-1185">Reference proteome</keyword>
<sequence>MARQNTAVKKPVPKPALSKARLAKVFGAVNVGSFRISAMIMGETETGDLVVLGSGHRASNGVKRGYVTDMKAATYAIRDAVERAEKNAGTNVQSVWIACAGAGLKSTTTTVEIDIGGRRIEEDDIELLLLEARDRIHPDGRSVLHAIPAHYTLDGAHGVANPRGLHAERLGVDIHVMLADGAPVRNLMEAVQNAHLDVEAVVAAPLASGYACLTEEERDLGVALVEIGSDVTSVSVFAAGMLLGLRSIPLGSGDITDAVASAFGIRRFQAERLKCVSGSAIASPSDHREMIPVHGPGDNEAATGANARGADDKNRIARAELISVITQSQSILMGEIGKALKELGFAGVRGGQVVLTGGGAELAGLAEFAQSALAMPVRLGQAPTLTGMPEAHATPGFSGLAGLCLYAAVDPIDIRAVGTRYSETLDFGGSVNLFAGLSRLWRALKENF</sequence>
<reference evidence="8 9" key="1">
    <citation type="submission" date="2014-04" db="EMBL/GenBank/DDBJ databases">
        <title>A comprehensive comparison of genomes of Erythrobacter spp. strains.</title>
        <authorList>
            <person name="Zheng Q."/>
        </authorList>
    </citation>
    <scope>NUCLEOTIDE SEQUENCE [LARGE SCALE GENOMIC DNA]</scope>
    <source>
        <strain evidence="8 9">DSM 6997</strain>
    </source>
</reference>
<keyword evidence="4 5" id="KW-0131">Cell cycle</keyword>
<dbReference type="GO" id="GO:0009898">
    <property type="term" value="C:cytoplasmic side of plasma membrane"/>
    <property type="evidence" value="ECO:0007669"/>
    <property type="project" value="UniProtKB-UniRule"/>
</dbReference>
<dbReference type="PANTHER" id="PTHR32432:SF4">
    <property type="entry name" value="CELL DIVISION PROTEIN FTSA"/>
    <property type="match status" value="1"/>
</dbReference>
<protein>
    <recommendedName>
        <fullName evidence="5 6">Cell division protein FtsA</fullName>
    </recommendedName>
</protein>
<dbReference type="InterPro" id="IPR020823">
    <property type="entry name" value="Cell_div_FtsA"/>
</dbReference>
<dbReference type="Proteomes" id="UP000027647">
    <property type="component" value="Unassembled WGS sequence"/>
</dbReference>
<dbReference type="OrthoDB" id="9810567at2"/>
<dbReference type="NCBIfam" id="TIGR01174">
    <property type="entry name" value="ftsA"/>
    <property type="match status" value="1"/>
</dbReference>
<comment type="function">
    <text evidence="5 6">Cell division protein that is involved in the assembly of the Z ring. May serve as a membrane anchor for the Z ring.</text>
</comment>
<dbReference type="SUPFAM" id="SSF53067">
    <property type="entry name" value="Actin-like ATPase domain"/>
    <property type="match status" value="2"/>
</dbReference>
<evidence type="ECO:0000256" key="6">
    <source>
        <dbReference type="PIRNR" id="PIRNR003101"/>
    </source>
</evidence>
<dbReference type="eggNOG" id="COG0849">
    <property type="taxonomic scope" value="Bacteria"/>
</dbReference>